<comment type="caution">
    <text evidence="2">The sequence shown here is derived from an EMBL/GenBank/DDBJ whole genome shotgun (WGS) entry which is preliminary data.</text>
</comment>
<evidence type="ECO:0000313" key="2">
    <source>
        <dbReference type="EMBL" id="MBK1884114.1"/>
    </source>
</evidence>
<dbReference type="EMBL" id="JAENIJ010000035">
    <property type="protein sequence ID" value="MBK1884114.1"/>
    <property type="molecule type" value="Genomic_DNA"/>
</dbReference>
<proteinExistence type="predicted"/>
<evidence type="ECO:0000313" key="3">
    <source>
        <dbReference type="Proteomes" id="UP000603141"/>
    </source>
</evidence>
<keyword evidence="1" id="KW-0812">Transmembrane</keyword>
<keyword evidence="3" id="KW-1185">Reference proteome</keyword>
<dbReference type="RefSeq" id="WP_200272999.1">
    <property type="nucleotide sequence ID" value="NZ_JAENIJ010000035.1"/>
</dbReference>
<reference evidence="2" key="1">
    <citation type="submission" date="2021-01" db="EMBL/GenBank/DDBJ databases">
        <title>Modified the classification status of verrucomicrobia.</title>
        <authorList>
            <person name="Feng X."/>
        </authorList>
    </citation>
    <scope>NUCLEOTIDE SEQUENCE</scope>
    <source>
        <strain evidence="2">KCTC 22041</strain>
    </source>
</reference>
<keyword evidence="1" id="KW-0472">Membrane</keyword>
<dbReference type="Proteomes" id="UP000603141">
    <property type="component" value="Unassembled WGS sequence"/>
</dbReference>
<keyword evidence="1" id="KW-1133">Transmembrane helix</keyword>
<evidence type="ECO:0000256" key="1">
    <source>
        <dbReference type="SAM" id="Phobius"/>
    </source>
</evidence>
<sequence>MIFHFFILLAMPYLAVTESITPGGVAIIIGALGTFLSVGVGTLSYQAGKSRNVSVEMKEQFMPRKEAEIRFTALETSTATSFLRMEGLFRETQALLREQDKQSNRRVENLNVRLIRKIEEVAKSSYDGRTKMWTPLNETRQAVAALQVNSDVAAQLEKVAEALTSSQQTKVQPTHTNPTP</sequence>
<feature type="transmembrane region" description="Helical" evidence="1">
    <location>
        <begin position="27"/>
        <end position="48"/>
    </location>
</feature>
<gene>
    <name evidence="2" type="ORF">JIN85_16965</name>
</gene>
<dbReference type="AlphaFoldDB" id="A0A934SA69"/>
<accession>A0A934SA69</accession>
<organism evidence="2 3">
    <name type="scientific">Luteolibacter pohnpeiensis</name>
    <dbReference type="NCBI Taxonomy" id="454153"/>
    <lineage>
        <taxon>Bacteria</taxon>
        <taxon>Pseudomonadati</taxon>
        <taxon>Verrucomicrobiota</taxon>
        <taxon>Verrucomicrobiia</taxon>
        <taxon>Verrucomicrobiales</taxon>
        <taxon>Verrucomicrobiaceae</taxon>
        <taxon>Luteolibacter</taxon>
    </lineage>
</organism>
<name>A0A934SA69_9BACT</name>
<protein>
    <submittedName>
        <fullName evidence="2">Uncharacterized protein</fullName>
    </submittedName>
</protein>